<dbReference type="CDD" id="cd00082">
    <property type="entry name" value="HisKA"/>
    <property type="match status" value="1"/>
</dbReference>
<evidence type="ECO:0000313" key="12">
    <source>
        <dbReference type="Proteomes" id="UP000319148"/>
    </source>
</evidence>
<comment type="catalytic activity">
    <reaction evidence="1">
        <text>ATP + protein L-histidine = ADP + protein N-phospho-L-histidine.</text>
        <dbReference type="EC" id="2.7.13.3"/>
    </reaction>
</comment>
<dbReference type="SUPFAM" id="SSF52172">
    <property type="entry name" value="CheY-like"/>
    <property type="match status" value="1"/>
</dbReference>
<feature type="modified residue" description="4-aspartylphosphate" evidence="7">
    <location>
        <position position="517"/>
    </location>
</feature>
<evidence type="ECO:0000256" key="1">
    <source>
        <dbReference type="ARBA" id="ARBA00000085"/>
    </source>
</evidence>
<proteinExistence type="predicted"/>
<keyword evidence="6" id="KW-0902">Two-component regulatory system</keyword>
<evidence type="ECO:0000256" key="5">
    <source>
        <dbReference type="ARBA" id="ARBA00022777"/>
    </source>
</evidence>
<dbReference type="EMBL" id="VFIY01000004">
    <property type="protein sequence ID" value="TPD62576.1"/>
    <property type="molecule type" value="Genomic_DNA"/>
</dbReference>
<dbReference type="InterPro" id="IPR036097">
    <property type="entry name" value="HisK_dim/P_sf"/>
</dbReference>
<keyword evidence="12" id="KW-1185">Reference proteome</keyword>
<name>A0A501PS13_9PROT</name>
<dbReference type="InterPro" id="IPR011006">
    <property type="entry name" value="CheY-like_superfamily"/>
</dbReference>
<keyword evidence="3 7" id="KW-0597">Phosphoprotein</keyword>
<feature type="transmembrane region" description="Helical" evidence="8">
    <location>
        <begin position="111"/>
        <end position="130"/>
    </location>
</feature>
<feature type="transmembrane region" description="Helical" evidence="8">
    <location>
        <begin position="49"/>
        <end position="67"/>
    </location>
</feature>
<dbReference type="SUPFAM" id="SSF55874">
    <property type="entry name" value="ATPase domain of HSP90 chaperone/DNA topoisomerase II/histidine kinase"/>
    <property type="match status" value="1"/>
</dbReference>
<dbReference type="EC" id="2.7.13.3" evidence="2"/>
<dbReference type="InterPro" id="IPR036890">
    <property type="entry name" value="HATPase_C_sf"/>
</dbReference>
<keyword evidence="8" id="KW-0812">Transmembrane</keyword>
<evidence type="ECO:0000256" key="6">
    <source>
        <dbReference type="ARBA" id="ARBA00023012"/>
    </source>
</evidence>
<evidence type="ECO:0000256" key="4">
    <source>
        <dbReference type="ARBA" id="ARBA00022679"/>
    </source>
</evidence>
<gene>
    <name evidence="11" type="ORF">FIV46_00395</name>
</gene>
<dbReference type="InterPro" id="IPR001789">
    <property type="entry name" value="Sig_transdc_resp-reg_receiver"/>
</dbReference>
<dbReference type="SUPFAM" id="SSF47384">
    <property type="entry name" value="Homodimeric domain of signal transducing histidine kinase"/>
    <property type="match status" value="1"/>
</dbReference>
<dbReference type="PRINTS" id="PR00344">
    <property type="entry name" value="BCTRLSENSOR"/>
</dbReference>
<dbReference type="SMART" id="SM00448">
    <property type="entry name" value="REC"/>
    <property type="match status" value="1"/>
</dbReference>
<dbReference type="InterPro" id="IPR003661">
    <property type="entry name" value="HisK_dim/P_dom"/>
</dbReference>
<protein>
    <recommendedName>
        <fullName evidence="2">histidine kinase</fullName>
        <ecNumber evidence="2">2.7.13.3</ecNumber>
    </recommendedName>
</protein>
<dbReference type="Pfam" id="PF02518">
    <property type="entry name" value="HATPase_c"/>
    <property type="match status" value="1"/>
</dbReference>
<evidence type="ECO:0000256" key="8">
    <source>
        <dbReference type="SAM" id="Phobius"/>
    </source>
</evidence>
<feature type="domain" description="Histidine kinase" evidence="9">
    <location>
        <begin position="231"/>
        <end position="445"/>
    </location>
</feature>
<dbReference type="Gene3D" id="3.30.565.10">
    <property type="entry name" value="Histidine kinase-like ATPase, C-terminal domain"/>
    <property type="match status" value="1"/>
</dbReference>
<sequence length="586" mass="65330">MIATPQDRYIQMEQTRLLMKQVPSLALLSVVVALVIAFFITQWVSPEVALIWGGLICVSSALRYWHYRAIRERKITIDNYMNLLVLLVFFSAVSGGLWGALGIILPVTDNVLVMVLTVMLLVGMVAGSLASLSSYNYAYFAYAIPAILPLAIRCLVADDQVLHMVGVLSLAFLLVNMFHSHLAQKAVIRSINLVLENQNLIQRLEFEKNNAIAAREQADRNSEAKSRFLAAASHDLRQPLNAMGFFVAALINAAQTQKVKDLAAKIDQSLEALRDLFNSLLDLSKIEAGVLAPNITSFRLSDLFEEIRNDFATHEKITHINLEIGDSGDAVVMSDRQMLNRILRNLVSNALRYTHEGYVRLYCEPATEHFVIHVSDSGEGIPEDKREDIFREFYQIGNPERDRTKGLGLGLSIVDGLCRILKHRINLISEEGKGSTFSVLVPQGKIEAVEPSITEVGAWTDTRSSNIIVIDDEEYSRAGMRELISQWGHGVFAFENPDEAELFLDMEGIEPDLIISDYRLRNGVTGDKAIRRLQSKIGHEVPALIVTGDTDKDRIMEAKSSGFSLLHKPVQPAKLRSALSYLLANR</sequence>
<dbReference type="Gene3D" id="3.40.50.2300">
    <property type="match status" value="1"/>
</dbReference>
<organism evidence="11 12">
    <name type="scientific">Emcibacter nanhaiensis</name>
    <dbReference type="NCBI Taxonomy" id="1505037"/>
    <lineage>
        <taxon>Bacteria</taxon>
        <taxon>Pseudomonadati</taxon>
        <taxon>Pseudomonadota</taxon>
        <taxon>Alphaproteobacteria</taxon>
        <taxon>Emcibacterales</taxon>
        <taxon>Emcibacteraceae</taxon>
        <taxon>Emcibacter</taxon>
    </lineage>
</organism>
<dbReference type="PROSITE" id="PS50109">
    <property type="entry name" value="HIS_KIN"/>
    <property type="match status" value="1"/>
</dbReference>
<dbReference type="SMART" id="SM00387">
    <property type="entry name" value="HATPase_c"/>
    <property type="match status" value="1"/>
</dbReference>
<dbReference type="InterPro" id="IPR005467">
    <property type="entry name" value="His_kinase_dom"/>
</dbReference>
<evidence type="ECO:0000313" key="11">
    <source>
        <dbReference type="EMBL" id="TPD62576.1"/>
    </source>
</evidence>
<dbReference type="PROSITE" id="PS50110">
    <property type="entry name" value="RESPONSE_REGULATORY"/>
    <property type="match status" value="1"/>
</dbReference>
<evidence type="ECO:0000259" key="9">
    <source>
        <dbReference type="PROSITE" id="PS50109"/>
    </source>
</evidence>
<keyword evidence="5 11" id="KW-0418">Kinase</keyword>
<dbReference type="FunFam" id="3.30.565.10:FF:000049">
    <property type="entry name" value="Two-component sensor histidine kinase"/>
    <property type="match status" value="1"/>
</dbReference>
<dbReference type="GO" id="GO:0000155">
    <property type="term" value="F:phosphorelay sensor kinase activity"/>
    <property type="evidence" value="ECO:0007669"/>
    <property type="project" value="InterPro"/>
</dbReference>
<feature type="domain" description="Response regulatory" evidence="10">
    <location>
        <begin position="466"/>
        <end position="583"/>
    </location>
</feature>
<evidence type="ECO:0000259" key="10">
    <source>
        <dbReference type="PROSITE" id="PS50110"/>
    </source>
</evidence>
<dbReference type="PANTHER" id="PTHR43711">
    <property type="entry name" value="TWO-COMPONENT HISTIDINE KINASE"/>
    <property type="match status" value="1"/>
</dbReference>
<feature type="transmembrane region" description="Helical" evidence="8">
    <location>
        <begin position="161"/>
        <end position="179"/>
    </location>
</feature>
<dbReference type="InterPro" id="IPR003594">
    <property type="entry name" value="HATPase_dom"/>
</dbReference>
<dbReference type="AlphaFoldDB" id="A0A501PS13"/>
<evidence type="ECO:0000256" key="2">
    <source>
        <dbReference type="ARBA" id="ARBA00012438"/>
    </source>
</evidence>
<keyword evidence="8" id="KW-0472">Membrane</keyword>
<keyword evidence="8" id="KW-1133">Transmembrane helix</keyword>
<dbReference type="Gene3D" id="1.10.287.130">
    <property type="match status" value="1"/>
</dbReference>
<dbReference type="SMART" id="SM00388">
    <property type="entry name" value="HisKA"/>
    <property type="match status" value="1"/>
</dbReference>
<dbReference type="Pfam" id="PF00512">
    <property type="entry name" value="HisKA"/>
    <property type="match status" value="1"/>
</dbReference>
<dbReference type="Proteomes" id="UP000319148">
    <property type="component" value="Unassembled WGS sequence"/>
</dbReference>
<dbReference type="OrthoDB" id="9774458at2"/>
<dbReference type="InterPro" id="IPR050736">
    <property type="entry name" value="Sensor_HK_Regulatory"/>
</dbReference>
<evidence type="ECO:0000256" key="3">
    <source>
        <dbReference type="ARBA" id="ARBA00022553"/>
    </source>
</evidence>
<feature type="transmembrane region" description="Helical" evidence="8">
    <location>
        <begin position="137"/>
        <end position="155"/>
    </location>
</feature>
<dbReference type="PANTHER" id="PTHR43711:SF31">
    <property type="entry name" value="HISTIDINE KINASE"/>
    <property type="match status" value="1"/>
</dbReference>
<feature type="transmembrane region" description="Helical" evidence="8">
    <location>
        <begin position="21"/>
        <end position="43"/>
    </location>
</feature>
<dbReference type="CDD" id="cd00156">
    <property type="entry name" value="REC"/>
    <property type="match status" value="1"/>
</dbReference>
<dbReference type="InterPro" id="IPR004358">
    <property type="entry name" value="Sig_transdc_His_kin-like_C"/>
</dbReference>
<feature type="transmembrane region" description="Helical" evidence="8">
    <location>
        <begin position="79"/>
        <end position="105"/>
    </location>
</feature>
<evidence type="ECO:0000256" key="7">
    <source>
        <dbReference type="PROSITE-ProRule" id="PRU00169"/>
    </source>
</evidence>
<comment type="caution">
    <text evidence="11">The sequence shown here is derived from an EMBL/GenBank/DDBJ whole genome shotgun (WGS) entry which is preliminary data.</text>
</comment>
<keyword evidence="4" id="KW-0808">Transferase</keyword>
<reference evidence="12" key="1">
    <citation type="submission" date="2019-06" db="EMBL/GenBank/DDBJ databases">
        <title>The complete genome of Emcibacter congregatus ZYLT.</title>
        <authorList>
            <person name="Zhao Z."/>
        </authorList>
    </citation>
    <scope>NUCLEOTIDE SEQUENCE [LARGE SCALE GENOMIC DNA]</scope>
    <source>
        <strain evidence="12">MCCC 1A06723</strain>
    </source>
</reference>
<dbReference type="Pfam" id="PF00072">
    <property type="entry name" value="Response_reg"/>
    <property type="match status" value="1"/>
</dbReference>
<accession>A0A501PS13</accession>